<keyword evidence="2" id="KW-1185">Reference proteome</keyword>
<evidence type="ECO:0000313" key="2">
    <source>
        <dbReference type="Proteomes" id="UP000824120"/>
    </source>
</evidence>
<protein>
    <submittedName>
        <fullName evidence="1">Uncharacterized protein</fullName>
    </submittedName>
</protein>
<organism evidence="1 2">
    <name type="scientific">Solanum commersonii</name>
    <name type="common">Commerson's wild potato</name>
    <name type="synonym">Commerson's nightshade</name>
    <dbReference type="NCBI Taxonomy" id="4109"/>
    <lineage>
        <taxon>Eukaryota</taxon>
        <taxon>Viridiplantae</taxon>
        <taxon>Streptophyta</taxon>
        <taxon>Embryophyta</taxon>
        <taxon>Tracheophyta</taxon>
        <taxon>Spermatophyta</taxon>
        <taxon>Magnoliopsida</taxon>
        <taxon>eudicotyledons</taxon>
        <taxon>Gunneridae</taxon>
        <taxon>Pentapetalae</taxon>
        <taxon>asterids</taxon>
        <taxon>lamiids</taxon>
        <taxon>Solanales</taxon>
        <taxon>Solanaceae</taxon>
        <taxon>Solanoideae</taxon>
        <taxon>Solaneae</taxon>
        <taxon>Solanum</taxon>
    </lineage>
</organism>
<accession>A0A9J5WJZ7</accession>
<dbReference type="Proteomes" id="UP000824120">
    <property type="component" value="Chromosome 11"/>
</dbReference>
<sequence length="60" mass="6789">MASVAMDVDVVADTMLDIFLFLFPELHGPLHDINLLVVDFDETNEILAVYMFNFSDTLPI</sequence>
<dbReference type="AlphaFoldDB" id="A0A9J5WJZ7"/>
<evidence type="ECO:0000313" key="1">
    <source>
        <dbReference type="EMBL" id="KAG5576201.1"/>
    </source>
</evidence>
<gene>
    <name evidence="1" type="ORF">H5410_056335</name>
</gene>
<proteinExistence type="predicted"/>
<name>A0A9J5WJZ7_SOLCO</name>
<dbReference type="EMBL" id="JACXVP010000011">
    <property type="protein sequence ID" value="KAG5576201.1"/>
    <property type="molecule type" value="Genomic_DNA"/>
</dbReference>
<comment type="caution">
    <text evidence="1">The sequence shown here is derived from an EMBL/GenBank/DDBJ whole genome shotgun (WGS) entry which is preliminary data.</text>
</comment>
<reference evidence="1 2" key="1">
    <citation type="submission" date="2020-09" db="EMBL/GenBank/DDBJ databases">
        <title>De no assembly of potato wild relative species, Solanum commersonii.</title>
        <authorList>
            <person name="Cho K."/>
        </authorList>
    </citation>
    <scope>NUCLEOTIDE SEQUENCE [LARGE SCALE GENOMIC DNA]</scope>
    <source>
        <strain evidence="1">LZ3.2</strain>
        <tissue evidence="1">Leaf</tissue>
    </source>
</reference>